<dbReference type="PANTHER" id="PTHR12117:SF0">
    <property type="entry name" value="PROLYL 3-HYDROXYLASE OGFOD1"/>
    <property type="match status" value="1"/>
</dbReference>
<accession>A0ABT5L5M1</accession>
<dbReference type="RefSeq" id="WP_273642150.1">
    <property type="nucleotide sequence ID" value="NZ_JAQQXP010000003.1"/>
</dbReference>
<dbReference type="InterPro" id="IPR051842">
    <property type="entry name" value="uS12_prolyl_hydroxylase"/>
</dbReference>
<dbReference type="EMBL" id="JAQQXP010000003">
    <property type="protein sequence ID" value="MDC8832334.1"/>
    <property type="molecule type" value="Genomic_DNA"/>
</dbReference>
<dbReference type="Gene3D" id="2.60.120.620">
    <property type="entry name" value="q2cbj1_9rhob like domain"/>
    <property type="match status" value="1"/>
</dbReference>
<keyword evidence="4" id="KW-1185">Reference proteome</keyword>
<dbReference type="InterPro" id="IPR039558">
    <property type="entry name" value="TPA1/OFD1_N"/>
</dbReference>
<reference evidence="3 4" key="1">
    <citation type="submission" date="2022-10" db="EMBL/GenBank/DDBJ databases">
        <title>Alteromonas sp. chi3 Genome sequencing.</title>
        <authorList>
            <person name="Park S."/>
        </authorList>
    </citation>
    <scope>NUCLEOTIDE SEQUENCE [LARGE SCALE GENOMIC DNA]</scope>
    <source>
        <strain evidence="4">chi3</strain>
    </source>
</reference>
<dbReference type="PROSITE" id="PS51471">
    <property type="entry name" value="FE2OG_OXY"/>
    <property type="match status" value="1"/>
</dbReference>
<evidence type="ECO:0000313" key="3">
    <source>
        <dbReference type="EMBL" id="MDC8832334.1"/>
    </source>
</evidence>
<dbReference type="Pfam" id="PF13661">
    <property type="entry name" value="2OG-FeII_Oxy_4"/>
    <property type="match status" value="1"/>
</dbReference>
<keyword evidence="1" id="KW-0479">Metal-binding</keyword>
<dbReference type="PANTHER" id="PTHR12117">
    <property type="entry name" value="HISTONE ACETYLTRANSFERASE COMPLEX"/>
    <property type="match status" value="1"/>
</dbReference>
<evidence type="ECO:0000313" key="4">
    <source>
        <dbReference type="Proteomes" id="UP001218788"/>
    </source>
</evidence>
<gene>
    <name evidence="3" type="ORF">OIK42_16380</name>
</gene>
<comment type="caution">
    <text evidence="3">The sequence shown here is derived from an EMBL/GenBank/DDBJ whole genome shotgun (WGS) entry which is preliminary data.</text>
</comment>
<keyword evidence="1" id="KW-0408">Iron</keyword>
<dbReference type="Proteomes" id="UP001218788">
    <property type="component" value="Unassembled WGS sequence"/>
</dbReference>
<dbReference type="InterPro" id="IPR005123">
    <property type="entry name" value="Oxoglu/Fe-dep_dioxygenase_dom"/>
</dbReference>
<organism evidence="3 4">
    <name type="scientific">Alteromonas gilva</name>
    <dbReference type="NCBI Taxonomy" id="2987522"/>
    <lineage>
        <taxon>Bacteria</taxon>
        <taxon>Pseudomonadati</taxon>
        <taxon>Pseudomonadota</taxon>
        <taxon>Gammaproteobacteria</taxon>
        <taxon>Alteromonadales</taxon>
        <taxon>Alteromonadaceae</taxon>
        <taxon>Alteromonas/Salinimonas group</taxon>
        <taxon>Alteromonas</taxon>
    </lineage>
</organism>
<proteinExistence type="inferred from homology"/>
<evidence type="ECO:0000256" key="1">
    <source>
        <dbReference type="RuleBase" id="RU003682"/>
    </source>
</evidence>
<feature type="domain" description="Fe2OG dioxygenase" evidence="2">
    <location>
        <begin position="134"/>
        <end position="232"/>
    </location>
</feature>
<sequence length="236" mass="27027">MQLSFNQNISLDQLTNEYANDKRVRAGRILQPEHAADIYTSLSEQTSYDIALVKDNVPCQLTDSQWRSLSGPERQKIHRETMQNASRGVGFIYGRYQLSSEQESITNLRALHQWLNSDTVLSWVRKLSGHQDIIAASAQATRFTPGQFLTRHIDTHESEQRRVAYVLNFTKNWHPDWGGLLQFYQQDGTPRDAWAPGFNALSLFDVTHVHSVTYVTPFALMPRYAVTGWFRATPLA</sequence>
<evidence type="ECO:0000259" key="2">
    <source>
        <dbReference type="PROSITE" id="PS51471"/>
    </source>
</evidence>
<name>A0ABT5L5M1_9ALTE</name>
<comment type="similarity">
    <text evidence="1">Belongs to the iron/ascorbate-dependent oxidoreductase family.</text>
</comment>
<keyword evidence="1" id="KW-0560">Oxidoreductase</keyword>
<protein>
    <submittedName>
        <fullName evidence="3">2OG-Fe(II) oxygenase family protein</fullName>
    </submittedName>
</protein>